<proteinExistence type="inferred from homology"/>
<name>A0A3E1KC04_9GAMM</name>
<dbReference type="Proteomes" id="UP000260351">
    <property type="component" value="Unassembled WGS sequence"/>
</dbReference>
<feature type="domain" description="RNA-binding S4" evidence="10">
    <location>
        <begin position="107"/>
        <end position="165"/>
    </location>
</feature>
<feature type="compositionally biased region" description="Basic residues" evidence="9">
    <location>
        <begin position="69"/>
        <end position="92"/>
    </location>
</feature>
<dbReference type="CDD" id="cd00165">
    <property type="entry name" value="S4"/>
    <property type="match status" value="1"/>
</dbReference>
<evidence type="ECO:0000256" key="4">
    <source>
        <dbReference type="ARBA" id="ARBA00023235"/>
    </source>
</evidence>
<dbReference type="PANTHER" id="PTHR47683:SF3">
    <property type="entry name" value="RIBOSOMAL LARGE SUBUNIT PSEUDOURIDINE SYNTHASE B"/>
    <property type="match status" value="1"/>
</dbReference>
<dbReference type="FunFam" id="3.30.70.1560:FF:000001">
    <property type="entry name" value="Pseudouridine synthase"/>
    <property type="match status" value="1"/>
</dbReference>
<dbReference type="FunFam" id="3.30.70.580:FF:000009">
    <property type="entry name" value="Pseudouridine synthase"/>
    <property type="match status" value="1"/>
</dbReference>
<dbReference type="InterPro" id="IPR020103">
    <property type="entry name" value="PsdUridine_synth_cat_dom_sf"/>
</dbReference>
<evidence type="ECO:0000256" key="2">
    <source>
        <dbReference type="ARBA" id="ARBA00022552"/>
    </source>
</evidence>
<keyword evidence="4 8" id="KW-0413">Isomerase</keyword>
<keyword evidence="12" id="KW-1185">Reference proteome</keyword>
<sequence length="359" mass="40259">MPKSTRNNPTRNNPTQKKQTRKPAKTTERAKKTTKPGKPTSRRDSPKTTGKPAQGPAKTSPGNDSKNSPKNRKNNPKSKGRKPKTKRTRRANQRTTSVRPTETNAEERLQKVLARAGLGSRRKLEARIEAGDIRVDGRVAELGTTVREGSQVEMDGRRWRISTQPAEHRTLIYHKPEGEVTTRSDPEGRRTVFDRLPQPRQGRWIAVGRLDINTAGLLVLTTDGELANRMMHPAGQVDREYLCRIRGAVSEEQIEQLRHGVQLEDGPARFTDIVPGEVTGGHSWYTVALMEGRHREVRRLWEAVGAQVARLKRVRFGPVFLPARVKSGHYEELSADDHRILREDVGLSSASVELTAEAL</sequence>
<dbReference type="GO" id="GO:0005829">
    <property type="term" value="C:cytosol"/>
    <property type="evidence" value="ECO:0007669"/>
    <property type="project" value="UniProtKB-ARBA"/>
</dbReference>
<feature type="compositionally biased region" description="Polar residues" evidence="9">
    <location>
        <begin position="93"/>
        <end position="103"/>
    </location>
</feature>
<comment type="caution">
    <text evidence="11">The sequence shown here is derived from an EMBL/GenBank/DDBJ whole genome shotgun (WGS) entry which is preliminary data.</text>
</comment>
<dbReference type="SUPFAM" id="SSF55174">
    <property type="entry name" value="Alpha-L RNA-binding motif"/>
    <property type="match status" value="1"/>
</dbReference>
<dbReference type="GO" id="GO:0003723">
    <property type="term" value="F:RNA binding"/>
    <property type="evidence" value="ECO:0007669"/>
    <property type="project" value="UniProtKB-KW"/>
</dbReference>
<dbReference type="GO" id="GO:0160139">
    <property type="term" value="F:23S rRNA pseudouridine(2605) synthase activity"/>
    <property type="evidence" value="ECO:0007669"/>
    <property type="project" value="UniProtKB-EC"/>
</dbReference>
<dbReference type="AlphaFoldDB" id="A0A3E1KC04"/>
<evidence type="ECO:0000256" key="3">
    <source>
        <dbReference type="ARBA" id="ARBA00022884"/>
    </source>
</evidence>
<dbReference type="GO" id="GO:0000455">
    <property type="term" value="P:enzyme-directed rRNA pseudouridine synthesis"/>
    <property type="evidence" value="ECO:0007669"/>
    <property type="project" value="UniProtKB-ARBA"/>
</dbReference>
<dbReference type="InterPro" id="IPR002942">
    <property type="entry name" value="S4_RNA-bd"/>
</dbReference>
<dbReference type="Gene3D" id="3.30.2350.10">
    <property type="entry name" value="Pseudouridine synthase"/>
    <property type="match status" value="1"/>
</dbReference>
<protein>
    <recommendedName>
        <fullName evidence="8">Pseudouridine synthase</fullName>
        <ecNumber evidence="8">5.4.99.-</ecNumber>
    </recommendedName>
</protein>
<dbReference type="PROSITE" id="PS50889">
    <property type="entry name" value="S4"/>
    <property type="match status" value="1"/>
</dbReference>
<dbReference type="NCBIfam" id="NF007976">
    <property type="entry name" value="PRK10700.1"/>
    <property type="match status" value="1"/>
</dbReference>
<dbReference type="InterPro" id="IPR018496">
    <property type="entry name" value="PsdUridine_synth_RsuA/RluB_CS"/>
</dbReference>
<organism evidence="11 12">
    <name type="scientific">Wenzhouxiangella sediminis</name>
    <dbReference type="NCBI Taxonomy" id="1792836"/>
    <lineage>
        <taxon>Bacteria</taxon>
        <taxon>Pseudomonadati</taxon>
        <taxon>Pseudomonadota</taxon>
        <taxon>Gammaproteobacteria</taxon>
        <taxon>Chromatiales</taxon>
        <taxon>Wenzhouxiangellaceae</taxon>
        <taxon>Wenzhouxiangella</taxon>
    </lineage>
</organism>
<dbReference type="PROSITE" id="PS01149">
    <property type="entry name" value="PSI_RSU"/>
    <property type="match status" value="1"/>
</dbReference>
<dbReference type="CDD" id="cd02556">
    <property type="entry name" value="PseudoU_synth_RluB"/>
    <property type="match status" value="1"/>
</dbReference>
<evidence type="ECO:0000256" key="5">
    <source>
        <dbReference type="ARBA" id="ARBA00036944"/>
    </source>
</evidence>
<evidence type="ECO:0000256" key="9">
    <source>
        <dbReference type="SAM" id="MobiDB-lite"/>
    </source>
</evidence>
<dbReference type="PANTHER" id="PTHR47683">
    <property type="entry name" value="PSEUDOURIDINE SYNTHASE FAMILY PROTEIN-RELATED"/>
    <property type="match status" value="1"/>
</dbReference>
<dbReference type="EMBL" id="QUZK01000012">
    <property type="protein sequence ID" value="RFF32239.1"/>
    <property type="molecule type" value="Genomic_DNA"/>
</dbReference>
<keyword evidence="3 7" id="KW-0694">RNA-binding</keyword>
<dbReference type="FunFam" id="3.10.290.10:FF:000003">
    <property type="entry name" value="Pseudouridine synthase"/>
    <property type="match status" value="1"/>
</dbReference>
<reference evidence="11 12" key="1">
    <citation type="submission" date="2018-08" db="EMBL/GenBank/DDBJ databases">
        <title>Wenzhouxiangella salilacus sp. nov., a novel bacterium isolated from a saline lake in Xinjiang Province, China.</title>
        <authorList>
            <person name="Han S."/>
        </authorList>
    </citation>
    <scope>NUCLEOTIDE SEQUENCE [LARGE SCALE GENOMIC DNA]</scope>
    <source>
        <strain evidence="11 12">XDB06</strain>
    </source>
</reference>
<dbReference type="InterPro" id="IPR006145">
    <property type="entry name" value="PsdUridine_synth_RsuA/RluA"/>
</dbReference>
<dbReference type="Pfam" id="PF01479">
    <property type="entry name" value="S4"/>
    <property type="match status" value="1"/>
</dbReference>
<gene>
    <name evidence="11" type="ORF">DZC52_01875</name>
</gene>
<feature type="region of interest" description="Disordered" evidence="9">
    <location>
        <begin position="1"/>
        <end position="107"/>
    </location>
</feature>
<keyword evidence="2" id="KW-0698">rRNA processing</keyword>
<evidence type="ECO:0000256" key="7">
    <source>
        <dbReference type="PROSITE-ProRule" id="PRU00182"/>
    </source>
</evidence>
<dbReference type="InterPro" id="IPR050343">
    <property type="entry name" value="RsuA_PseudoU_synthase"/>
</dbReference>
<dbReference type="InterPro" id="IPR036986">
    <property type="entry name" value="S4_RNA-bd_sf"/>
</dbReference>
<evidence type="ECO:0000259" key="10">
    <source>
        <dbReference type="SMART" id="SM00363"/>
    </source>
</evidence>
<comment type="catalytic activity">
    <reaction evidence="5">
        <text>uridine(2605) in 23S rRNA = pseudouridine(2605) in 23S rRNA</text>
        <dbReference type="Rhea" id="RHEA:42520"/>
        <dbReference type="Rhea" id="RHEA-COMP:10095"/>
        <dbReference type="Rhea" id="RHEA-COMP:10096"/>
        <dbReference type="ChEBI" id="CHEBI:65314"/>
        <dbReference type="ChEBI" id="CHEBI:65315"/>
        <dbReference type="EC" id="5.4.99.22"/>
    </reaction>
</comment>
<dbReference type="Pfam" id="PF00849">
    <property type="entry name" value="PseudoU_synth_2"/>
    <property type="match status" value="1"/>
</dbReference>
<dbReference type="SUPFAM" id="SSF55120">
    <property type="entry name" value="Pseudouridine synthase"/>
    <property type="match status" value="1"/>
</dbReference>
<dbReference type="InterPro" id="IPR000748">
    <property type="entry name" value="PsdUridine_synth_RsuA/RluB/E/F"/>
</dbReference>
<dbReference type="Gene3D" id="3.10.290.10">
    <property type="entry name" value="RNA-binding S4 domain"/>
    <property type="match status" value="1"/>
</dbReference>
<dbReference type="OrthoDB" id="9807213at2"/>
<evidence type="ECO:0000256" key="1">
    <source>
        <dbReference type="ARBA" id="ARBA00008348"/>
    </source>
</evidence>
<evidence type="ECO:0000313" key="11">
    <source>
        <dbReference type="EMBL" id="RFF32239.1"/>
    </source>
</evidence>
<evidence type="ECO:0000256" key="6">
    <source>
        <dbReference type="ARBA" id="ARBA00037383"/>
    </source>
</evidence>
<dbReference type="NCBIfam" id="TIGR00093">
    <property type="entry name" value="pseudouridine synthase"/>
    <property type="match status" value="1"/>
</dbReference>
<dbReference type="EC" id="5.4.99.-" evidence="8"/>
<comment type="similarity">
    <text evidence="1 8">Belongs to the pseudouridine synthase RsuA family.</text>
</comment>
<evidence type="ECO:0000313" key="12">
    <source>
        <dbReference type="Proteomes" id="UP000260351"/>
    </source>
</evidence>
<accession>A0A3E1KC04</accession>
<dbReference type="SMART" id="SM00363">
    <property type="entry name" value="S4"/>
    <property type="match status" value="1"/>
</dbReference>
<feature type="compositionally biased region" description="Low complexity" evidence="9">
    <location>
        <begin position="1"/>
        <end position="15"/>
    </location>
</feature>
<comment type="function">
    <text evidence="6">Responsible for synthesis of pseudouridine from uracil-2605 in 23S ribosomal RNA.</text>
</comment>
<evidence type="ECO:0000256" key="8">
    <source>
        <dbReference type="RuleBase" id="RU003887"/>
    </source>
</evidence>